<dbReference type="InterPro" id="IPR002401">
    <property type="entry name" value="Cyt_P450_E_grp-I"/>
</dbReference>
<proteinExistence type="inferred from homology"/>
<keyword evidence="8" id="KW-0503">Monooxygenase</keyword>
<comment type="cofactor">
    <cofactor evidence="1 6">
        <name>heme</name>
        <dbReference type="ChEBI" id="CHEBI:30413"/>
    </cofactor>
</comment>
<dbReference type="GO" id="GO:0004497">
    <property type="term" value="F:monooxygenase activity"/>
    <property type="evidence" value="ECO:0007669"/>
    <property type="project" value="UniProtKB-KW"/>
</dbReference>
<keyword evidence="7" id="KW-1133">Transmembrane helix</keyword>
<dbReference type="InterPro" id="IPR036396">
    <property type="entry name" value="Cyt_P450_sf"/>
</dbReference>
<dbReference type="GO" id="GO:0016705">
    <property type="term" value="F:oxidoreductase activity, acting on paired donors, with incorporation or reduction of molecular oxygen"/>
    <property type="evidence" value="ECO:0007669"/>
    <property type="project" value="InterPro"/>
</dbReference>
<feature type="binding site" description="axial binding residue" evidence="6">
    <location>
        <position position="546"/>
    </location>
    <ligand>
        <name>heme</name>
        <dbReference type="ChEBI" id="CHEBI:30413"/>
    </ligand>
    <ligandPart>
        <name>Fe</name>
        <dbReference type="ChEBI" id="CHEBI:18248"/>
    </ligandPart>
</feature>
<dbReference type="PRINTS" id="PR00463">
    <property type="entry name" value="EP450I"/>
</dbReference>
<evidence type="ECO:0000256" key="4">
    <source>
        <dbReference type="ARBA" id="ARBA00022723"/>
    </source>
</evidence>
<keyword evidence="5 6" id="KW-0408">Iron</keyword>
<dbReference type="Pfam" id="PF00067">
    <property type="entry name" value="p450"/>
    <property type="match status" value="2"/>
</dbReference>
<feature type="transmembrane region" description="Helical" evidence="7">
    <location>
        <begin position="37"/>
        <end position="56"/>
    </location>
</feature>
<comment type="similarity">
    <text evidence="2">Belongs to the cytochrome P450 family.</text>
</comment>
<evidence type="ECO:0000256" key="1">
    <source>
        <dbReference type="ARBA" id="ARBA00001971"/>
    </source>
</evidence>
<dbReference type="InterPro" id="IPR050121">
    <property type="entry name" value="Cytochrome_P450_monoxygenase"/>
</dbReference>
<dbReference type="PANTHER" id="PTHR24305:SF232">
    <property type="entry name" value="P450, PUTATIVE (EUROFUNG)-RELATED"/>
    <property type="match status" value="1"/>
</dbReference>
<sequence>MALQDNTTAQYGLGQLSSQITHQVSNLTSSYASSPSAGLVTGVLVIGIYLLYWWALPKPIPGIPYNKESARSLFGDVNSLVQHTKKTNRFYDWLVAQNIKLQSPIVQVFARPFAKPWVIIADFPETYDILIRRPRVFDRSRFFTEISGGITPENHFRMHTDDEFKRHRRWVQGLMTPGFLHDVASPHIYNISLELIQLWEEKARLAQGFPFRALQDMHRTALDAIWTIVFGADSSKTITKSQLDLYTAQASISLPNDPDKKTEVVLPSAPYPTVIQAILTITGSAETSLKSPVPKLAHWMLRQTRRMKEAFKIKDKFIEDEIRKALDRYEESHDSDVTNAIDDIIRREMVLAEKEKRDPVIWSRGISDEIFGLLIAAHDTTGTAMAWGLKHLADNQHIQDKLRSELQSAHAEARKLRRFPTVDEILGNPIPYLEATVEEIIRCSLTESAVMRTAMMDVNVLGHRIPKGTEVFFMGNGPSVFMPAFDIDDSIRSPNFDTTKDRVGSWDPKDMGSFKPERWLVDEEGRSVFDPAAGPLLTFGLGERGCYGRKLSYIEMRIFLTLIIWNFELHKCPPELSGYEAYDKMTHGPAQCFVKLVKVTS</sequence>
<name>A0A2R4QF05_9PEZI</name>
<keyword evidence="4 6" id="KW-0479">Metal-binding</keyword>
<dbReference type="AlphaFoldDB" id="A0A2R4QF05"/>
<evidence type="ECO:0000256" key="5">
    <source>
        <dbReference type="ARBA" id="ARBA00023004"/>
    </source>
</evidence>
<dbReference type="InterPro" id="IPR001128">
    <property type="entry name" value="Cyt_P450"/>
</dbReference>
<evidence type="ECO:0000313" key="8">
    <source>
        <dbReference type="EMBL" id="AVY05511.1"/>
    </source>
</evidence>
<keyword evidence="7" id="KW-0812">Transmembrane</keyword>
<dbReference type="GO" id="GO:0020037">
    <property type="term" value="F:heme binding"/>
    <property type="evidence" value="ECO:0007669"/>
    <property type="project" value="InterPro"/>
</dbReference>
<dbReference type="EMBL" id="MG886384">
    <property type="protein sequence ID" value="AVY05511.1"/>
    <property type="molecule type" value="Genomic_DNA"/>
</dbReference>
<keyword evidence="7" id="KW-0472">Membrane</keyword>
<dbReference type="SUPFAM" id="SSF48264">
    <property type="entry name" value="Cytochrome P450"/>
    <property type="match status" value="1"/>
</dbReference>
<dbReference type="PRINTS" id="PR00385">
    <property type="entry name" value="P450"/>
</dbReference>
<keyword evidence="3 6" id="KW-0349">Heme</keyword>
<dbReference type="GO" id="GO:0005506">
    <property type="term" value="F:iron ion binding"/>
    <property type="evidence" value="ECO:0007669"/>
    <property type="project" value="InterPro"/>
</dbReference>
<gene>
    <name evidence="8" type="primary">vidD</name>
</gene>
<accession>A0A2R4QF05</accession>
<evidence type="ECO:0000256" key="6">
    <source>
        <dbReference type="PIRSR" id="PIRSR602401-1"/>
    </source>
</evidence>
<reference evidence="8" key="1">
    <citation type="submission" date="2018-02" db="EMBL/GenBank/DDBJ databases">
        <title>Biosynthetic Pathway for Furanosteroid Demethoxyviridin and Identification of an Unusual Pregnane Side-chain Cleavage.</title>
        <authorList>
            <person name="Wang G.-Q."/>
            <person name="Chen G.-D."/>
            <person name="Qin S.-Y."/>
            <person name="Hu D."/>
            <person name="Awakawa T."/>
            <person name="Li S.-Y."/>
            <person name="Lv J.-M."/>
            <person name="Wang C.-X."/>
            <person name="Yao X.-S."/>
            <person name="Abe I."/>
            <person name="Gao H."/>
        </authorList>
    </citation>
    <scope>NUCLEOTIDE SEQUENCE</scope>
    <source>
        <strain evidence="8">JNvid</strain>
    </source>
</reference>
<evidence type="ECO:0000256" key="3">
    <source>
        <dbReference type="ARBA" id="ARBA00022617"/>
    </source>
</evidence>
<evidence type="ECO:0000256" key="7">
    <source>
        <dbReference type="SAM" id="Phobius"/>
    </source>
</evidence>
<keyword evidence="8" id="KW-0560">Oxidoreductase</keyword>
<evidence type="ECO:0000256" key="2">
    <source>
        <dbReference type="ARBA" id="ARBA00010617"/>
    </source>
</evidence>
<protein>
    <submittedName>
        <fullName evidence="8">Cytochrome P450 monooxygenase</fullName>
    </submittedName>
</protein>
<dbReference type="Gene3D" id="1.10.630.10">
    <property type="entry name" value="Cytochrome P450"/>
    <property type="match status" value="1"/>
</dbReference>
<dbReference type="PANTHER" id="PTHR24305">
    <property type="entry name" value="CYTOCHROME P450"/>
    <property type="match status" value="1"/>
</dbReference>
<organism evidence="8">
    <name type="scientific">Nodulisporium sp</name>
    <dbReference type="NCBI Taxonomy" id="1897413"/>
    <lineage>
        <taxon>Eukaryota</taxon>
        <taxon>Fungi</taxon>
        <taxon>Dikarya</taxon>
        <taxon>Ascomycota</taxon>
        <taxon>Pezizomycotina</taxon>
        <taxon>Sordariomycetes</taxon>
        <taxon>Xylariomycetidae</taxon>
        <taxon>Xylariales</taxon>
        <taxon>Xylariaceae</taxon>
        <taxon>Nodulisporium</taxon>
    </lineage>
</organism>